<dbReference type="Proteomes" id="UP000297762">
    <property type="component" value="Unassembled WGS sequence"/>
</dbReference>
<keyword evidence="2" id="KW-1185">Reference proteome</keyword>
<sequence>MYPNRPLRFLPFLLCLQLFNCELTGGGPAVPFFPLLALVQVPEGFDQPYELFSIGNINTEPSKFYFDHSNSNLYVVGMSSENLGGGNNSSRMNPFLAKYKSSSNSLEWVKFLSVSTTSSGEEVFSVVTDSSGNIYVTGKASFGNNPGCSGFCIFLYKYNPSGTRVWSKILSSFGQVPSLAIDQDNNIYISYSSDEYDGVDFGIGVDKIIILKYDTNGNVTKSLVTDCKTDFSYPTFLSVNSSGDVFLLGTMEVNSLTSSIFVAKYDSGLNQLWLNVIQQANDTPQLALTDLASDSSGNVYALGNSIGDGQITGQNTVSGTDAFTIKLDPLGNKIWTKVLGGSFGTSTYSSELTIGPDGLLYVLGTTNGNLGKLVSNGNTSSFLLSYRSNGKTGPYLLSGNESIDSEAKAIIYKGPSSIQFLSQIQTSGGSRFGKIYTVTKH</sequence>
<dbReference type="InterPro" id="IPR052918">
    <property type="entry name" value="Motility_Chemotaxis_Reg"/>
</dbReference>
<dbReference type="InterPro" id="IPR011042">
    <property type="entry name" value="6-blade_b-propeller_TolB-like"/>
</dbReference>
<dbReference type="PANTHER" id="PTHR35580">
    <property type="entry name" value="CELL SURFACE GLYCOPROTEIN (S-LAYER PROTEIN)-LIKE PROTEIN"/>
    <property type="match status" value="1"/>
</dbReference>
<dbReference type="Gene3D" id="2.120.10.30">
    <property type="entry name" value="TolB, C-terminal domain"/>
    <property type="match status" value="1"/>
</dbReference>
<dbReference type="SUPFAM" id="SSF101898">
    <property type="entry name" value="NHL repeat"/>
    <property type="match status" value="1"/>
</dbReference>
<evidence type="ECO:0008006" key="3">
    <source>
        <dbReference type="Google" id="ProtNLM"/>
    </source>
</evidence>
<gene>
    <name evidence="1" type="ORF">EHQ64_02475</name>
</gene>
<comment type="caution">
    <text evidence="1">The sequence shown here is derived from an EMBL/GenBank/DDBJ whole genome shotgun (WGS) entry which is preliminary data.</text>
</comment>
<proteinExistence type="predicted"/>
<dbReference type="AlphaFoldDB" id="A0A4V3JSE0"/>
<evidence type="ECO:0000313" key="1">
    <source>
        <dbReference type="EMBL" id="TGL64220.1"/>
    </source>
</evidence>
<dbReference type="OrthoDB" id="338383at2"/>
<organism evidence="1 2">
    <name type="scientific">Leptospira sarikeiensis</name>
    <dbReference type="NCBI Taxonomy" id="2484943"/>
    <lineage>
        <taxon>Bacteria</taxon>
        <taxon>Pseudomonadati</taxon>
        <taxon>Spirochaetota</taxon>
        <taxon>Spirochaetia</taxon>
        <taxon>Leptospirales</taxon>
        <taxon>Leptospiraceae</taxon>
        <taxon>Leptospira</taxon>
    </lineage>
</organism>
<name>A0A4V3JSE0_9LEPT</name>
<reference evidence="1" key="1">
    <citation type="journal article" date="2019" name="PLoS Negl. Trop. Dis.">
        <title>Revisiting the worldwide diversity of Leptospira species in the environment.</title>
        <authorList>
            <person name="Vincent A.T."/>
            <person name="Schiettekatte O."/>
            <person name="Bourhy P."/>
            <person name="Veyrier F.J."/>
            <person name="Picardeau M."/>
        </authorList>
    </citation>
    <scope>NUCLEOTIDE SEQUENCE [LARGE SCALE GENOMIC DNA]</scope>
    <source>
        <strain evidence="1">201702455</strain>
    </source>
</reference>
<evidence type="ECO:0000313" key="2">
    <source>
        <dbReference type="Proteomes" id="UP000297762"/>
    </source>
</evidence>
<accession>A0A4V3JSE0</accession>
<dbReference type="EMBL" id="RQGF01000008">
    <property type="protein sequence ID" value="TGL64220.1"/>
    <property type="molecule type" value="Genomic_DNA"/>
</dbReference>
<dbReference type="PANTHER" id="PTHR35580:SF1">
    <property type="entry name" value="PHYTASE-LIKE DOMAIN-CONTAINING PROTEIN"/>
    <property type="match status" value="1"/>
</dbReference>
<protein>
    <recommendedName>
        <fullName evidence="3">Beta-propeller repeat protein</fullName>
    </recommendedName>
</protein>